<dbReference type="OrthoDB" id="10003767at2759"/>
<evidence type="ECO:0000313" key="2">
    <source>
        <dbReference type="Proteomes" id="UP001147760"/>
    </source>
</evidence>
<sequence>MISIRLESNNRDNTEPFVEASLPRNAAVSPSPDRDADVINLRAALVGITTPSVWNGISSAACLVVFSDKERETAIAESQEWNKSEQLLSRVREHLDIDLEGGTEPDNFERAVEGNRQFRMEMVRQAEKDQREICWRNWPYKDDEDDSMPSGDI</sequence>
<reference evidence="1" key="2">
    <citation type="journal article" date="2023" name="IMA Fungus">
        <title>Comparative genomic study of the Penicillium genus elucidates a diverse pangenome and 15 lateral gene transfer events.</title>
        <authorList>
            <person name="Petersen C."/>
            <person name="Sorensen T."/>
            <person name="Nielsen M.R."/>
            <person name="Sondergaard T.E."/>
            <person name="Sorensen J.L."/>
            <person name="Fitzpatrick D.A."/>
            <person name="Frisvad J.C."/>
            <person name="Nielsen K.L."/>
        </authorList>
    </citation>
    <scope>NUCLEOTIDE SEQUENCE</scope>
    <source>
        <strain evidence="1">IBT 17660</strain>
    </source>
</reference>
<keyword evidence="2" id="KW-1185">Reference proteome</keyword>
<evidence type="ECO:0000313" key="1">
    <source>
        <dbReference type="EMBL" id="KAJ5480322.1"/>
    </source>
</evidence>
<proteinExistence type="predicted"/>
<accession>A0A9X0BS29</accession>
<dbReference type="EMBL" id="JAPWDO010000003">
    <property type="protein sequence ID" value="KAJ5480322.1"/>
    <property type="molecule type" value="Genomic_DNA"/>
</dbReference>
<dbReference type="AlphaFoldDB" id="A0A9X0BS29"/>
<dbReference type="Proteomes" id="UP001147760">
    <property type="component" value="Unassembled WGS sequence"/>
</dbReference>
<comment type="caution">
    <text evidence="1">The sequence shown here is derived from an EMBL/GenBank/DDBJ whole genome shotgun (WGS) entry which is preliminary data.</text>
</comment>
<organism evidence="1 2">
    <name type="scientific">Penicillium desertorum</name>
    <dbReference type="NCBI Taxonomy" id="1303715"/>
    <lineage>
        <taxon>Eukaryota</taxon>
        <taxon>Fungi</taxon>
        <taxon>Dikarya</taxon>
        <taxon>Ascomycota</taxon>
        <taxon>Pezizomycotina</taxon>
        <taxon>Eurotiomycetes</taxon>
        <taxon>Eurotiomycetidae</taxon>
        <taxon>Eurotiales</taxon>
        <taxon>Aspergillaceae</taxon>
        <taxon>Penicillium</taxon>
    </lineage>
</organism>
<reference evidence="1" key="1">
    <citation type="submission" date="2022-12" db="EMBL/GenBank/DDBJ databases">
        <authorList>
            <person name="Petersen C."/>
        </authorList>
    </citation>
    <scope>NUCLEOTIDE SEQUENCE</scope>
    <source>
        <strain evidence="1">IBT 17660</strain>
    </source>
</reference>
<protein>
    <submittedName>
        <fullName evidence="1">Uncharacterized protein</fullName>
    </submittedName>
</protein>
<name>A0A9X0BS29_9EURO</name>
<gene>
    <name evidence="1" type="ORF">N7530_005831</name>
</gene>